<comment type="caution">
    <text evidence="1">The sequence shown here is derived from an EMBL/GenBank/DDBJ whole genome shotgun (WGS) entry which is preliminary data.</text>
</comment>
<gene>
    <name evidence="1" type="ORF">EDEG_03834</name>
</gene>
<dbReference type="Proteomes" id="UP000003163">
    <property type="component" value="Unassembled WGS sequence"/>
</dbReference>
<dbReference type="EMBL" id="AFBI03000132">
    <property type="protein sequence ID" value="EJW01618.1"/>
    <property type="molecule type" value="Genomic_DNA"/>
</dbReference>
<evidence type="ECO:0000313" key="1">
    <source>
        <dbReference type="EMBL" id="EJW01618.1"/>
    </source>
</evidence>
<name>J8ZPL3_EDHAE</name>
<protein>
    <submittedName>
        <fullName evidence="1">Uncharacterized protein</fullName>
    </submittedName>
</protein>
<organism evidence="1 2">
    <name type="scientific">Edhazardia aedis (strain USNM 41457)</name>
    <name type="common">Microsporidian parasite</name>
    <dbReference type="NCBI Taxonomy" id="1003232"/>
    <lineage>
        <taxon>Eukaryota</taxon>
        <taxon>Fungi</taxon>
        <taxon>Fungi incertae sedis</taxon>
        <taxon>Microsporidia</taxon>
        <taxon>Edhazardia</taxon>
    </lineage>
</organism>
<dbReference type="HOGENOM" id="CLU_711790_0_0_1"/>
<evidence type="ECO:0000313" key="2">
    <source>
        <dbReference type="Proteomes" id="UP000003163"/>
    </source>
</evidence>
<proteinExistence type="predicted"/>
<reference evidence="1 2" key="1">
    <citation type="submission" date="2011-08" db="EMBL/GenBank/DDBJ databases">
        <authorList>
            <person name="Liu Z.J."/>
            <person name="Shi F.L."/>
            <person name="Lu J.Q."/>
            <person name="Li M."/>
            <person name="Wang Z.L."/>
        </authorList>
    </citation>
    <scope>NUCLEOTIDE SEQUENCE [LARGE SCALE GENOMIC DNA]</scope>
    <source>
        <strain evidence="1 2">USNM 41457</strain>
    </source>
</reference>
<sequence>MIECKKNEQKKEINAENRFTNNEANNLFLWRYNDMYIEHIETHFASLNRQLTNKFKLVTKNADHEIAMLLYKLTEDMISVPDLDLVFRAEMLVNRINNDISVEKTLTKDQVNMLRLKLVLLAVKIQKNIISVKEKFEFTAKLISDLEFFMKEIVEFNNFINLYINDQESTIKSKINNENNLSESHNLYENCDSYNYTDNQQTKKMFEFFQFEKMNELTKRVKTILLTTQRCYKQNFCFIKHLYFPDISSKIEKKAEKCTDQKFKLANTPSNEAYGYGIKSNTKEKCELINVKLLNWTKYKAYILKKAIKKIDFSNLNVPERFNLEIEETEDIQKIYYILLQCSDECREAILLQLKEELSVVVENAFLFSSSKIRLDNLINESKAFDEC</sequence>
<dbReference type="AlphaFoldDB" id="J8ZPL3"/>
<dbReference type="InParanoid" id="J8ZPL3"/>
<accession>J8ZPL3</accession>
<dbReference type="VEuPathDB" id="MicrosporidiaDB:EDEG_03834"/>
<reference evidence="2" key="2">
    <citation type="submission" date="2015-07" db="EMBL/GenBank/DDBJ databases">
        <title>Contrasting host-pathogen interactions and genome evolution in two generalist and specialist microsporidian pathogens of mosquitoes.</title>
        <authorList>
            <consortium name="The Broad Institute Genomics Platform"/>
            <consortium name="The Broad Institute Genome Sequencing Center for Infectious Disease"/>
            <person name="Cuomo C.A."/>
            <person name="Sanscrainte N.D."/>
            <person name="Goldberg J.M."/>
            <person name="Heiman D."/>
            <person name="Young S."/>
            <person name="Zeng Q."/>
            <person name="Becnel J.J."/>
            <person name="Birren B.W."/>
        </authorList>
    </citation>
    <scope>NUCLEOTIDE SEQUENCE [LARGE SCALE GENOMIC DNA]</scope>
    <source>
        <strain evidence="2">USNM 41457</strain>
    </source>
</reference>
<keyword evidence="2" id="KW-1185">Reference proteome</keyword>